<dbReference type="SUPFAM" id="SSF64307">
    <property type="entry name" value="SirA-like"/>
    <property type="match status" value="1"/>
</dbReference>
<evidence type="ECO:0000259" key="2">
    <source>
        <dbReference type="Pfam" id="PF01206"/>
    </source>
</evidence>
<dbReference type="PANTHER" id="PTHR33279">
    <property type="entry name" value="SULFUR CARRIER PROTEIN YEDF-RELATED"/>
    <property type="match status" value="1"/>
</dbReference>
<dbReference type="CDD" id="cd03421">
    <property type="entry name" value="SirA_like_N"/>
    <property type="match status" value="1"/>
</dbReference>
<dbReference type="InterPro" id="IPR001455">
    <property type="entry name" value="TusA-like"/>
</dbReference>
<evidence type="ECO:0000313" key="4">
    <source>
        <dbReference type="Proteomes" id="UP000189733"/>
    </source>
</evidence>
<name>A0A1T4W1U3_9BACT</name>
<dbReference type="OrthoDB" id="9801500at2"/>
<keyword evidence="4" id="KW-1185">Reference proteome</keyword>
<sequence length="208" mass="22610">MAEKIMDCKGLACPQPVLNAKKAIETEHPETLRILVDNEAAVQNVSRFVSSKGYTVDAKETGEKIWTLTAHRNDSSSDTEGCAECEVMTSQALEAIDQKVTVFIQRDTLGSGDDELGSKLMLNFLSTLPEFGDELWRVVLVNGGVKLTTEENPCCEKLKELEKMGAGILVCGTCLDHFGLLKQKAVGETTNMLDVVTSLQLASKVISV</sequence>
<dbReference type="SUPFAM" id="SSF75169">
    <property type="entry name" value="DsrEFH-like"/>
    <property type="match status" value="1"/>
</dbReference>
<feature type="domain" description="UPF0033" evidence="2">
    <location>
        <begin position="5"/>
        <end position="68"/>
    </location>
</feature>
<comment type="similarity">
    <text evidence="1">Belongs to the sulfur carrier protein TusA family.</text>
</comment>
<dbReference type="InterPro" id="IPR019870">
    <property type="entry name" value="Se_metab_YedF"/>
</dbReference>
<dbReference type="NCBIfam" id="TIGR03527">
    <property type="entry name" value="selenium_YedF"/>
    <property type="match status" value="1"/>
</dbReference>
<proteinExistence type="inferred from homology"/>
<dbReference type="InterPro" id="IPR003787">
    <property type="entry name" value="Sulphur_relay_DsrE/F-like"/>
</dbReference>
<dbReference type="EMBL" id="FUYA01000004">
    <property type="protein sequence ID" value="SKA71222.1"/>
    <property type="molecule type" value="Genomic_DNA"/>
</dbReference>
<dbReference type="Pfam" id="PF02635">
    <property type="entry name" value="DsrE"/>
    <property type="match status" value="1"/>
</dbReference>
<dbReference type="PANTHER" id="PTHR33279:SF6">
    <property type="entry name" value="SULFUR CARRIER PROTEIN YEDF-RELATED"/>
    <property type="match status" value="1"/>
</dbReference>
<dbReference type="RefSeq" id="WP_078684730.1">
    <property type="nucleotide sequence ID" value="NZ_FUYA01000004.1"/>
</dbReference>
<organism evidence="3 4">
    <name type="scientific">Desulfobaculum bizertense DSM 18034</name>
    <dbReference type="NCBI Taxonomy" id="1121442"/>
    <lineage>
        <taxon>Bacteria</taxon>
        <taxon>Pseudomonadati</taxon>
        <taxon>Thermodesulfobacteriota</taxon>
        <taxon>Desulfovibrionia</taxon>
        <taxon>Desulfovibrionales</taxon>
        <taxon>Desulfovibrionaceae</taxon>
        <taxon>Desulfobaculum</taxon>
    </lineage>
</organism>
<dbReference type="Pfam" id="PF01206">
    <property type="entry name" value="TusA"/>
    <property type="match status" value="1"/>
</dbReference>
<dbReference type="STRING" id="1121442.SAMN02745702_01436"/>
<accession>A0A1T4W1U3</accession>
<dbReference type="Gene3D" id="3.30.110.40">
    <property type="entry name" value="TusA-like domain"/>
    <property type="match status" value="1"/>
</dbReference>
<dbReference type="AlphaFoldDB" id="A0A1T4W1U3"/>
<gene>
    <name evidence="3" type="ORF">SAMN02745702_01436</name>
</gene>
<dbReference type="InterPro" id="IPR027396">
    <property type="entry name" value="DsrEFH-like"/>
</dbReference>
<evidence type="ECO:0000313" key="3">
    <source>
        <dbReference type="EMBL" id="SKA71222.1"/>
    </source>
</evidence>
<dbReference type="Proteomes" id="UP000189733">
    <property type="component" value="Unassembled WGS sequence"/>
</dbReference>
<protein>
    <submittedName>
        <fullName evidence="3">Selenium metabolism protein YedF</fullName>
    </submittedName>
</protein>
<dbReference type="InterPro" id="IPR036868">
    <property type="entry name" value="TusA-like_sf"/>
</dbReference>
<evidence type="ECO:0000256" key="1">
    <source>
        <dbReference type="ARBA" id="ARBA00008984"/>
    </source>
</evidence>
<reference evidence="3 4" key="1">
    <citation type="submission" date="2017-02" db="EMBL/GenBank/DDBJ databases">
        <authorList>
            <person name="Peterson S.W."/>
        </authorList>
    </citation>
    <scope>NUCLEOTIDE SEQUENCE [LARGE SCALE GENOMIC DNA]</scope>
    <source>
        <strain evidence="3 4">DSM 18034</strain>
    </source>
</reference>